<comment type="caution">
    <text evidence="1">The sequence shown here is derived from an EMBL/GenBank/DDBJ whole genome shotgun (WGS) entry which is preliminary data.</text>
</comment>
<proteinExistence type="predicted"/>
<gene>
    <name evidence="1" type="ORF">AX13_01460</name>
</gene>
<dbReference type="EMBL" id="JBOK01000010">
    <property type="protein sequence ID" value="EXU80116.1"/>
    <property type="molecule type" value="Genomic_DNA"/>
</dbReference>
<reference evidence="1 2" key="1">
    <citation type="submission" date="2014-01" db="EMBL/GenBank/DDBJ databases">
        <title>Interspecies Systems Biology Uncovers Metabolites Affecting C. elegans Gene Expression and Life History Traits.</title>
        <authorList>
            <person name="Watson E."/>
            <person name="Macneil L.T."/>
            <person name="Ritter A.D."/>
            <person name="Yilmaz L.S."/>
            <person name="Rosebrock A.P."/>
            <person name="Caudy A.A."/>
            <person name="Walhout A.J."/>
        </authorList>
    </citation>
    <scope>NUCLEOTIDE SEQUENCE [LARGE SCALE GENOMIC DNA]</scope>
    <source>
        <strain evidence="1 2">DA1877</strain>
    </source>
</reference>
<dbReference type="Proteomes" id="UP000020766">
    <property type="component" value="Unassembled WGS sequence"/>
</dbReference>
<organism evidence="1 2">
    <name type="scientific">Comamonas aquatica DA1877</name>
    <dbReference type="NCBI Taxonomy" id="1457173"/>
    <lineage>
        <taxon>Bacteria</taxon>
        <taxon>Pseudomonadati</taxon>
        <taxon>Pseudomonadota</taxon>
        <taxon>Betaproteobacteria</taxon>
        <taxon>Burkholderiales</taxon>
        <taxon>Comamonadaceae</taxon>
        <taxon>Comamonas</taxon>
    </lineage>
</organism>
<accession>A0A014MED0</accession>
<name>A0A014MED0_9BURK</name>
<dbReference type="AlphaFoldDB" id="A0A014MED0"/>
<evidence type="ECO:0000313" key="1">
    <source>
        <dbReference type="EMBL" id="EXU80116.1"/>
    </source>
</evidence>
<evidence type="ECO:0000313" key="2">
    <source>
        <dbReference type="Proteomes" id="UP000020766"/>
    </source>
</evidence>
<keyword evidence="2" id="KW-1185">Reference proteome</keyword>
<protein>
    <submittedName>
        <fullName evidence="1">Uncharacterized protein</fullName>
    </submittedName>
</protein>
<sequence>MILKKNLASAFDAANINSIQVIYDTAKYTQALIHR</sequence>